<dbReference type="Pfam" id="PF02915">
    <property type="entry name" value="Rubrerythrin"/>
    <property type="match status" value="1"/>
</dbReference>
<evidence type="ECO:0000256" key="1">
    <source>
        <dbReference type="SAM" id="MobiDB-lite"/>
    </source>
</evidence>
<evidence type="ECO:0000313" key="4">
    <source>
        <dbReference type="Proteomes" id="UP000031971"/>
    </source>
</evidence>
<dbReference type="OrthoDB" id="5765875at2"/>
<dbReference type="InterPro" id="IPR009078">
    <property type="entry name" value="Ferritin-like_SF"/>
</dbReference>
<organism evidence="3 4">
    <name type="scientific">Paramagnetospirillum magnetotacticum MS-1</name>
    <dbReference type="NCBI Taxonomy" id="272627"/>
    <lineage>
        <taxon>Bacteria</taxon>
        <taxon>Pseudomonadati</taxon>
        <taxon>Pseudomonadota</taxon>
        <taxon>Alphaproteobacteria</taxon>
        <taxon>Rhodospirillales</taxon>
        <taxon>Magnetospirillaceae</taxon>
        <taxon>Paramagnetospirillum</taxon>
    </lineage>
</organism>
<proteinExistence type="predicted"/>
<dbReference type="GO" id="GO:0046872">
    <property type="term" value="F:metal ion binding"/>
    <property type="evidence" value="ECO:0007669"/>
    <property type="project" value="InterPro"/>
</dbReference>
<name>A0A0C2UE95_PARME</name>
<reference evidence="3 4" key="1">
    <citation type="submission" date="2015-01" db="EMBL/GenBank/DDBJ databases">
        <title>Genome Sequence of Magnetospirillum magnetotacticum Strain MS-1.</title>
        <authorList>
            <person name="Marinov G.K."/>
            <person name="Smalley M.D."/>
            <person name="DeSalvo G."/>
        </authorList>
    </citation>
    <scope>NUCLEOTIDE SEQUENCE [LARGE SCALE GENOMIC DNA]</scope>
    <source>
        <strain evidence="3 4">MS-1</strain>
    </source>
</reference>
<evidence type="ECO:0000259" key="2">
    <source>
        <dbReference type="Pfam" id="PF02915"/>
    </source>
</evidence>
<feature type="region of interest" description="Disordered" evidence="1">
    <location>
        <begin position="147"/>
        <end position="168"/>
    </location>
</feature>
<dbReference type="InterPro" id="IPR003251">
    <property type="entry name" value="Rr_diiron-bd_dom"/>
</dbReference>
<dbReference type="CDD" id="cd01045">
    <property type="entry name" value="Ferritin_like_AB"/>
    <property type="match status" value="1"/>
</dbReference>
<dbReference type="GO" id="GO:0016491">
    <property type="term" value="F:oxidoreductase activity"/>
    <property type="evidence" value="ECO:0007669"/>
    <property type="project" value="InterPro"/>
</dbReference>
<evidence type="ECO:0000313" key="3">
    <source>
        <dbReference type="EMBL" id="KIL99827.1"/>
    </source>
</evidence>
<accession>A0A0C2UE95</accession>
<dbReference type="Proteomes" id="UP000031971">
    <property type="component" value="Unassembled WGS sequence"/>
</dbReference>
<feature type="domain" description="Rubrerythrin diiron-binding" evidence="2">
    <location>
        <begin position="8"/>
        <end position="66"/>
    </location>
</feature>
<feature type="compositionally biased region" description="Acidic residues" evidence="1">
    <location>
        <begin position="156"/>
        <end position="168"/>
    </location>
</feature>
<dbReference type="EMBL" id="JXSL01000020">
    <property type="protein sequence ID" value="KIL99827.1"/>
    <property type="molecule type" value="Genomic_DNA"/>
</dbReference>
<dbReference type="RefSeq" id="WP_009868659.1">
    <property type="nucleotide sequence ID" value="NZ_JXSL01000020.1"/>
</dbReference>
<dbReference type="STRING" id="272627.CCC_02616"/>
<comment type="caution">
    <text evidence="3">The sequence shown here is derived from an EMBL/GenBank/DDBJ whole genome shotgun (WGS) entry which is preliminary data.</text>
</comment>
<sequence>MTTKVALFLAHALAMENEAADRYDELADSMEVHNNQDVADLFRQMSKFSRLHGASVAERASKYDLPKLKSWQYRWNTPEPPEVGTPGAAHYMMTAWHALDFALENEKRGHRFYADEAAGSDDKDVRALAAEMAEEEQEHVAELEKWIARTPKPENDWADDPDDALVAD</sequence>
<keyword evidence="4" id="KW-1185">Reference proteome</keyword>
<dbReference type="Gene3D" id="1.20.1260.10">
    <property type="match status" value="1"/>
</dbReference>
<dbReference type="AlphaFoldDB" id="A0A0C2UE95"/>
<dbReference type="SUPFAM" id="SSF47240">
    <property type="entry name" value="Ferritin-like"/>
    <property type="match status" value="1"/>
</dbReference>
<dbReference type="InterPro" id="IPR012347">
    <property type="entry name" value="Ferritin-like"/>
</dbReference>
<gene>
    <name evidence="3" type="ORF">CCC_02616</name>
</gene>
<protein>
    <recommendedName>
        <fullName evidence="2">Rubrerythrin diiron-binding domain-containing protein</fullName>
    </recommendedName>
</protein>